<dbReference type="PROSITE" id="PS50151">
    <property type="entry name" value="UVR"/>
    <property type="match status" value="1"/>
</dbReference>
<dbReference type="InterPro" id="IPR001943">
    <property type="entry name" value="UVR_dom"/>
</dbReference>
<dbReference type="InterPro" id="IPR038476">
    <property type="entry name" value="UvrC_RNase_H_dom_sf"/>
</dbReference>
<dbReference type="GO" id="GO:0006974">
    <property type="term" value="P:DNA damage response"/>
    <property type="evidence" value="ECO:0007669"/>
    <property type="project" value="TreeGrafter"/>
</dbReference>
<dbReference type="InterPro" id="IPR050066">
    <property type="entry name" value="UvrABC_protein_C"/>
</dbReference>
<name>A0A2M6YS35_9BACT</name>
<dbReference type="EMBL" id="PEWZ01000024">
    <property type="protein sequence ID" value="PIU36285.1"/>
    <property type="molecule type" value="Genomic_DNA"/>
</dbReference>
<dbReference type="GO" id="GO:0009381">
    <property type="term" value="F:excinuclease ABC activity"/>
    <property type="evidence" value="ECO:0007669"/>
    <property type="project" value="InterPro"/>
</dbReference>
<organism evidence="3 4">
    <name type="scientific">Candidatus Shapirobacteria bacterium CG07_land_8_20_14_0_80_39_18</name>
    <dbReference type="NCBI Taxonomy" id="1974882"/>
    <lineage>
        <taxon>Bacteria</taxon>
        <taxon>Candidatus Shapironibacteriota</taxon>
    </lineage>
</organism>
<evidence type="ECO:0000313" key="4">
    <source>
        <dbReference type="Proteomes" id="UP000229502"/>
    </source>
</evidence>
<dbReference type="SUPFAM" id="SSF46600">
    <property type="entry name" value="C-terminal UvrC-binding domain of UvrB"/>
    <property type="match status" value="1"/>
</dbReference>
<feature type="domain" description="UVR" evidence="1">
    <location>
        <begin position="13"/>
        <end position="48"/>
    </location>
</feature>
<evidence type="ECO:0000313" key="3">
    <source>
        <dbReference type="EMBL" id="PIU36285.1"/>
    </source>
</evidence>
<dbReference type="PANTHER" id="PTHR30562">
    <property type="entry name" value="UVRC/OXIDOREDUCTASE"/>
    <property type="match status" value="1"/>
</dbReference>
<dbReference type="PROSITE" id="PS50165">
    <property type="entry name" value="UVRC"/>
    <property type="match status" value="1"/>
</dbReference>
<evidence type="ECO:0000259" key="1">
    <source>
        <dbReference type="PROSITE" id="PS50151"/>
    </source>
</evidence>
<evidence type="ECO:0000259" key="2">
    <source>
        <dbReference type="PROSITE" id="PS50165"/>
    </source>
</evidence>
<gene>
    <name evidence="3" type="ORF">COT03_00405</name>
</gene>
<dbReference type="Proteomes" id="UP000229502">
    <property type="component" value="Unassembled WGS sequence"/>
</dbReference>
<proteinExistence type="predicted"/>
<feature type="domain" description="UvrC family homology region profile" evidence="2">
    <location>
        <begin position="47"/>
        <end position="166"/>
    </location>
</feature>
<protein>
    <recommendedName>
        <fullName evidence="5">UvrC family homology region profile domain-containing protein</fullName>
    </recommendedName>
</protein>
<dbReference type="AlphaFoldDB" id="A0A2M6YS35"/>
<comment type="caution">
    <text evidence="3">The sequence shown here is derived from an EMBL/GenBank/DDBJ whole genome shotgun (WGS) entry which is preliminary data.</text>
</comment>
<dbReference type="InterPro" id="IPR001162">
    <property type="entry name" value="UvrC_RNase_H_dom"/>
</dbReference>
<dbReference type="InterPro" id="IPR036876">
    <property type="entry name" value="UVR_dom_sf"/>
</dbReference>
<evidence type="ECO:0008006" key="5">
    <source>
        <dbReference type="Google" id="ProtNLM"/>
    </source>
</evidence>
<sequence>MRKIRLILSGKTANLTKSLEKQMKDAASTLNYEEAQVFKKEAYSLKALTSGWQSVPKEKQSSSKTFYELRKILTKYQGSDPTTLNRIEGYDVSNLGKDIIVGSMVAFVNSEPDKSQYRKFNLKYNLAGQDDPEGIKQIIFRRLNHPEWVYPQLILVDGGKTQLTAAFKAIKERNLEKHISLLGITKEEELIIIPKIAKQKIIAWKSLRLSQSSLILQLLQRIRDESHRFAHKYSRELHAKIITQ</sequence>
<dbReference type="Gene3D" id="3.30.420.340">
    <property type="entry name" value="UvrC, RNAse H endonuclease domain"/>
    <property type="match status" value="1"/>
</dbReference>
<dbReference type="GO" id="GO:0009380">
    <property type="term" value="C:excinuclease repair complex"/>
    <property type="evidence" value="ECO:0007669"/>
    <property type="project" value="TreeGrafter"/>
</dbReference>
<dbReference type="Pfam" id="PF08459">
    <property type="entry name" value="UvrC_RNaseH_dom"/>
    <property type="match status" value="1"/>
</dbReference>
<accession>A0A2M6YS35</accession>
<reference evidence="4" key="1">
    <citation type="submission" date="2017-09" db="EMBL/GenBank/DDBJ databases">
        <title>Depth-based differentiation of microbial function through sediment-hosted aquifers and enrichment of novel symbionts in the deep terrestrial subsurface.</title>
        <authorList>
            <person name="Probst A.J."/>
            <person name="Ladd B."/>
            <person name="Jarett J.K."/>
            <person name="Geller-Mcgrath D.E."/>
            <person name="Sieber C.M.K."/>
            <person name="Emerson J.B."/>
            <person name="Anantharaman K."/>
            <person name="Thomas B.C."/>
            <person name="Malmstrom R."/>
            <person name="Stieglmeier M."/>
            <person name="Klingl A."/>
            <person name="Woyke T."/>
            <person name="Ryan C.M."/>
            <person name="Banfield J.F."/>
        </authorList>
    </citation>
    <scope>NUCLEOTIDE SEQUENCE [LARGE SCALE GENOMIC DNA]</scope>
</reference>
<dbReference type="PANTHER" id="PTHR30562:SF1">
    <property type="entry name" value="UVRABC SYSTEM PROTEIN C"/>
    <property type="match status" value="1"/>
</dbReference>